<dbReference type="AlphaFoldDB" id="A0AA38XLU9"/>
<name>A0AA38XLU9_9EURO</name>
<feature type="compositionally biased region" description="Polar residues" evidence="1">
    <location>
        <begin position="35"/>
        <end position="49"/>
    </location>
</feature>
<proteinExistence type="predicted"/>
<evidence type="ECO:0000313" key="3">
    <source>
        <dbReference type="EMBL" id="KAJ9615831.1"/>
    </source>
</evidence>
<dbReference type="EMBL" id="JAPDRK010000002">
    <property type="protein sequence ID" value="KAJ9615831.1"/>
    <property type="molecule type" value="Genomic_DNA"/>
</dbReference>
<protein>
    <recommendedName>
        <fullName evidence="2">Clr5 domain-containing protein</fullName>
    </recommendedName>
</protein>
<evidence type="ECO:0000256" key="1">
    <source>
        <dbReference type="SAM" id="MobiDB-lite"/>
    </source>
</evidence>
<dbReference type="InterPro" id="IPR025676">
    <property type="entry name" value="Clr5_dom"/>
</dbReference>
<evidence type="ECO:0000313" key="4">
    <source>
        <dbReference type="Proteomes" id="UP001172673"/>
    </source>
</evidence>
<keyword evidence="4" id="KW-1185">Reference proteome</keyword>
<feature type="region of interest" description="Disordered" evidence="1">
    <location>
        <begin position="1"/>
        <end position="51"/>
    </location>
</feature>
<feature type="domain" description="Clr5" evidence="2">
    <location>
        <begin position="51"/>
        <end position="98"/>
    </location>
</feature>
<evidence type="ECO:0000259" key="2">
    <source>
        <dbReference type="Pfam" id="PF14420"/>
    </source>
</evidence>
<dbReference type="Pfam" id="PF14420">
    <property type="entry name" value="Clr5"/>
    <property type="match status" value="1"/>
</dbReference>
<sequence length="268" mass="29393">MAFHTPRQYSPSKLGNAFRIKKATREQSQEEITTRPYNPSNPGNASRIKNATWEEHRDEITTLRHKGCCKTEILAVLKSKDFEPSYAQLRRRIEKWDLNAHADETEISNLPTASDNAVNSRNLEDNTSIEPCNILACASVVTPDNIAAPSSQDAPIQSLHHFGSFVTQKDCTSGEIADPATPSEPSLPISERLEFKAQNGQKAYLADALPRNSLELPPLRCSSALSTHDIASASSARSSVDSLHNERRSSQFSPPPLTLSETPSTDGA</sequence>
<gene>
    <name evidence="3" type="ORF">H2200_001908</name>
</gene>
<feature type="compositionally biased region" description="Low complexity" evidence="1">
    <location>
        <begin position="258"/>
        <end position="268"/>
    </location>
</feature>
<dbReference type="Proteomes" id="UP001172673">
    <property type="component" value="Unassembled WGS sequence"/>
</dbReference>
<feature type="region of interest" description="Disordered" evidence="1">
    <location>
        <begin position="231"/>
        <end position="268"/>
    </location>
</feature>
<accession>A0AA38XLU9</accession>
<reference evidence="3" key="1">
    <citation type="submission" date="2022-10" db="EMBL/GenBank/DDBJ databases">
        <title>Culturing micro-colonial fungi from biological soil crusts in the Mojave desert and describing Neophaeococcomyces mojavensis, and introducing the new genera and species Taxawa tesnikishii.</title>
        <authorList>
            <person name="Kurbessoian T."/>
            <person name="Stajich J.E."/>
        </authorList>
    </citation>
    <scope>NUCLEOTIDE SEQUENCE</scope>
    <source>
        <strain evidence="3">TK_41</strain>
    </source>
</reference>
<organism evidence="3 4">
    <name type="scientific">Cladophialophora chaetospira</name>
    <dbReference type="NCBI Taxonomy" id="386627"/>
    <lineage>
        <taxon>Eukaryota</taxon>
        <taxon>Fungi</taxon>
        <taxon>Dikarya</taxon>
        <taxon>Ascomycota</taxon>
        <taxon>Pezizomycotina</taxon>
        <taxon>Eurotiomycetes</taxon>
        <taxon>Chaetothyriomycetidae</taxon>
        <taxon>Chaetothyriales</taxon>
        <taxon>Herpotrichiellaceae</taxon>
        <taxon>Cladophialophora</taxon>
    </lineage>
</organism>
<comment type="caution">
    <text evidence="3">The sequence shown here is derived from an EMBL/GenBank/DDBJ whole genome shotgun (WGS) entry which is preliminary data.</text>
</comment>